<evidence type="ECO:0000256" key="1">
    <source>
        <dbReference type="ARBA" id="ARBA00004203"/>
    </source>
</evidence>
<dbReference type="Pfam" id="PF07963">
    <property type="entry name" value="N_methyl"/>
    <property type="match status" value="1"/>
</dbReference>
<dbReference type="GO" id="GO:0042597">
    <property type="term" value="C:periplasmic space"/>
    <property type="evidence" value="ECO:0007669"/>
    <property type="project" value="UniProtKB-SubCell"/>
</dbReference>
<sequence>MRRGLSLLEVLVVLALLGILAALAVPAYGRWRAQAELNQAARSLTWAFQQARAEAKRTATPRCVTVFPAADGQAAGWSMDQTCPSQGPPQHPLRGVKLTLTSPQSASFSPPYGTVDFEYLDFPLQHASRPDLTRTVRVLGVTGKVVVW</sequence>
<dbReference type="InterPro" id="IPR012902">
    <property type="entry name" value="N_methyl_site"/>
</dbReference>
<evidence type="ECO:0000256" key="4">
    <source>
        <dbReference type="ARBA" id="ARBA00023237"/>
    </source>
</evidence>
<evidence type="ECO:0000313" key="6">
    <source>
        <dbReference type="EMBL" id="RTH23109.1"/>
    </source>
</evidence>
<dbReference type="SUPFAM" id="SSF54523">
    <property type="entry name" value="Pili subunits"/>
    <property type="match status" value="1"/>
</dbReference>
<evidence type="ECO:0000313" key="5">
    <source>
        <dbReference type="EMBL" id="RTH03653.1"/>
    </source>
</evidence>
<gene>
    <name evidence="7" type="ORF">CSW29_11950</name>
    <name evidence="6" type="ORF">CSW38_11415</name>
    <name evidence="5" type="ORF">CSW47_08125</name>
</gene>
<dbReference type="AlphaFoldDB" id="A0A430RTZ3"/>
<dbReference type="EMBL" id="PEMH01000382">
    <property type="protein sequence ID" value="RTH97132.1"/>
    <property type="molecule type" value="Genomic_DNA"/>
</dbReference>
<dbReference type="RefSeq" id="WP_126170823.1">
    <property type="nucleotide sequence ID" value="NZ_PELL01000391.1"/>
</dbReference>
<dbReference type="Proteomes" id="UP000288347">
    <property type="component" value="Unassembled WGS sequence"/>
</dbReference>
<accession>A0A430RTZ3</accession>
<evidence type="ECO:0000313" key="10">
    <source>
        <dbReference type="Proteomes" id="UP000288347"/>
    </source>
</evidence>
<dbReference type="Gene3D" id="3.30.700.10">
    <property type="entry name" value="Glycoprotein, Type 4 Pilin"/>
    <property type="match status" value="1"/>
</dbReference>
<dbReference type="Proteomes" id="UP000287306">
    <property type="component" value="Unassembled WGS sequence"/>
</dbReference>
<dbReference type="GO" id="GO:0009279">
    <property type="term" value="C:cell outer membrane"/>
    <property type="evidence" value="ECO:0007669"/>
    <property type="project" value="UniProtKB-SubCell"/>
</dbReference>
<comment type="subcellular location">
    <subcellularLocation>
        <location evidence="1">Cell outer membrane</location>
        <topology evidence="1">Single-pass membrane protein</topology>
    </subcellularLocation>
    <subcellularLocation>
        <location evidence="2">Periplasm</location>
    </subcellularLocation>
</comment>
<evidence type="ECO:0000313" key="8">
    <source>
        <dbReference type="Proteomes" id="UP000286734"/>
    </source>
</evidence>
<evidence type="ECO:0000313" key="7">
    <source>
        <dbReference type="EMBL" id="RTH97132.1"/>
    </source>
</evidence>
<keyword evidence="4" id="KW-0998">Cell outer membrane</keyword>
<evidence type="ECO:0000313" key="9">
    <source>
        <dbReference type="Proteomes" id="UP000287306"/>
    </source>
</evidence>
<dbReference type="NCBIfam" id="TIGR02532">
    <property type="entry name" value="IV_pilin_GFxxxE"/>
    <property type="match status" value="1"/>
</dbReference>
<keyword evidence="3" id="KW-0574">Periplasm</keyword>
<reference evidence="8 9" key="1">
    <citation type="journal article" date="2019" name="Extremophiles">
        <title>Biogeography of thermophiles and predominance of Thermus scotoductus in domestic water heaters.</title>
        <authorList>
            <person name="Wilpiszeski R.L."/>
            <person name="Zhang Z."/>
            <person name="House C.H."/>
        </authorList>
    </citation>
    <scope>NUCLEOTIDE SEQUENCE [LARGE SCALE GENOMIC DNA]</scope>
    <source>
        <strain evidence="7 10">16_S16</strain>
        <strain evidence="6 9">25_S25</strain>
        <strain evidence="5 8">34_S34</strain>
    </source>
</reference>
<name>A0A430RTZ3_THESC</name>
<dbReference type="EMBL" id="PELY01000408">
    <property type="protein sequence ID" value="RTH23109.1"/>
    <property type="molecule type" value="Genomic_DNA"/>
</dbReference>
<proteinExistence type="predicted"/>
<keyword evidence="4" id="KW-0472">Membrane</keyword>
<evidence type="ECO:0000256" key="2">
    <source>
        <dbReference type="ARBA" id="ARBA00004418"/>
    </source>
</evidence>
<dbReference type="Proteomes" id="UP000286734">
    <property type="component" value="Unassembled WGS sequence"/>
</dbReference>
<evidence type="ECO:0000256" key="3">
    <source>
        <dbReference type="ARBA" id="ARBA00022764"/>
    </source>
</evidence>
<dbReference type="PROSITE" id="PS00409">
    <property type="entry name" value="PROKAR_NTER_METHYL"/>
    <property type="match status" value="1"/>
</dbReference>
<dbReference type="InterPro" id="IPR045584">
    <property type="entry name" value="Pilin-like"/>
</dbReference>
<dbReference type="EMBL" id="PELP01000222">
    <property type="protein sequence ID" value="RTH03653.1"/>
    <property type="molecule type" value="Genomic_DNA"/>
</dbReference>
<organism evidence="6 9">
    <name type="scientific">Thermus scotoductus</name>
    <dbReference type="NCBI Taxonomy" id="37636"/>
    <lineage>
        <taxon>Bacteria</taxon>
        <taxon>Thermotogati</taxon>
        <taxon>Deinococcota</taxon>
        <taxon>Deinococci</taxon>
        <taxon>Thermales</taxon>
        <taxon>Thermaceae</taxon>
        <taxon>Thermus</taxon>
    </lineage>
</organism>
<protein>
    <submittedName>
        <fullName evidence="6">Prepilin-type cleavage/methylation domain-containing protein</fullName>
    </submittedName>
</protein>
<comment type="caution">
    <text evidence="6">The sequence shown here is derived from an EMBL/GenBank/DDBJ whole genome shotgun (WGS) entry which is preliminary data.</text>
</comment>